<evidence type="ECO:0000256" key="1">
    <source>
        <dbReference type="ARBA" id="ARBA00022723"/>
    </source>
</evidence>
<comment type="caution">
    <text evidence="6">The sequence shown here is derived from an EMBL/GenBank/DDBJ whole genome shotgun (WGS) entry which is preliminary data.</text>
</comment>
<evidence type="ECO:0000256" key="4">
    <source>
        <dbReference type="SAM" id="MobiDB-lite"/>
    </source>
</evidence>
<dbReference type="STRING" id="574566.I0ZAG5"/>
<dbReference type="SUPFAM" id="SSF103612">
    <property type="entry name" value="SBT domain"/>
    <property type="match status" value="1"/>
</dbReference>
<feature type="compositionally biased region" description="Low complexity" evidence="4">
    <location>
        <begin position="560"/>
        <end position="576"/>
    </location>
</feature>
<dbReference type="PANTHER" id="PTHR31251:SF169">
    <property type="entry name" value="SQUAMOSA PROMOTER-BINDING-LIKE PROTEIN 8"/>
    <property type="match status" value="1"/>
</dbReference>
<dbReference type="Proteomes" id="UP000007264">
    <property type="component" value="Unassembled WGS sequence"/>
</dbReference>
<dbReference type="PANTHER" id="PTHR31251">
    <property type="entry name" value="SQUAMOSA PROMOTER-BINDING-LIKE PROTEIN 4"/>
    <property type="match status" value="1"/>
</dbReference>
<dbReference type="EMBL" id="AGSI01000001">
    <property type="protein sequence ID" value="EIE27634.1"/>
    <property type="molecule type" value="Genomic_DNA"/>
</dbReference>
<reference evidence="6 7" key="1">
    <citation type="journal article" date="2012" name="Genome Biol.">
        <title>The genome of the polar eukaryotic microalga coccomyxa subellipsoidea reveals traits of cold adaptation.</title>
        <authorList>
            <person name="Blanc G."/>
            <person name="Agarkova I."/>
            <person name="Grimwood J."/>
            <person name="Kuo A."/>
            <person name="Brueggeman A."/>
            <person name="Dunigan D."/>
            <person name="Gurnon J."/>
            <person name="Ladunga I."/>
            <person name="Lindquist E."/>
            <person name="Lucas S."/>
            <person name="Pangilinan J."/>
            <person name="Proschold T."/>
            <person name="Salamov A."/>
            <person name="Schmutz J."/>
            <person name="Weeks D."/>
            <person name="Yamada T."/>
            <person name="Claverie J.M."/>
            <person name="Grigoriev I."/>
            <person name="Van Etten J."/>
            <person name="Lomsadze A."/>
            <person name="Borodovsky M."/>
        </authorList>
    </citation>
    <scope>NUCLEOTIDE SEQUENCE [LARGE SCALE GENOMIC DNA]</scope>
    <source>
        <strain evidence="6 7">C-169</strain>
    </source>
</reference>
<feature type="region of interest" description="Disordered" evidence="4">
    <location>
        <begin position="523"/>
        <end position="590"/>
    </location>
</feature>
<dbReference type="RefSeq" id="XP_005652178.1">
    <property type="nucleotide sequence ID" value="XM_005652121.1"/>
</dbReference>
<gene>
    <name evidence="6" type="ORF">COCSUDRAFT_55627</name>
</gene>
<feature type="domain" description="SBP-type" evidence="5">
    <location>
        <begin position="84"/>
        <end position="161"/>
    </location>
</feature>
<dbReference type="InterPro" id="IPR004333">
    <property type="entry name" value="SBP_dom"/>
</dbReference>
<feature type="compositionally biased region" description="Acidic residues" evidence="4">
    <location>
        <begin position="208"/>
        <end position="218"/>
    </location>
</feature>
<feature type="region of interest" description="Disordered" evidence="4">
    <location>
        <begin position="375"/>
        <end position="395"/>
    </location>
</feature>
<dbReference type="GeneID" id="17045649"/>
<keyword evidence="3" id="KW-0862">Zinc</keyword>
<name>I0ZAG5_COCSC</name>
<keyword evidence="1" id="KW-0479">Metal-binding</keyword>
<feature type="compositionally biased region" description="Basic residues" evidence="4">
    <location>
        <begin position="187"/>
        <end position="202"/>
    </location>
</feature>
<sequence>MGDPPFEYGAPRHDWNIEDIDWDPNEVQGELRASGSQDASAEASSAGAAQQVASSSGPTHESGGDVPVVLDTLQSMGSTKRRVPMQCQVDGCNKDLSVEKEYYQRYRICEEHLKLSSLLKDGVQQRFCQQCGRFHLLADFDGDKRSCRARLDLHNNRRRKRGEAGDGSFRSSARLERRLGEALHSRVSPRTRTRRVASRSRRSPLPSTDDEMTEDNSEVEQAARPRQAASSAAEAEEGTPARERRYATRQATAAAMRKHSYNPALDFEKQLYPPNIAETLAALQRGAGPHEPSQAAHSRMSLQEGSSWDSSMLSAEGRQRFVAEHMLRHLSDPVQSMRDTLRQHSESGLDLRRNVLLMNSLSSPTYMPSNIERSAERSAAHGSLEQDFRESLERSSDIYQQQGAAPLPYGGPFSEALGATGLSHYAAQLLYKCASDPVAQDTFGRPNLPPAAIAGVHIAPGSAGGAAGGGGGSGEARRIISYSSEPTSISSSGLAKFPSEPFIRPRTVYPQYSAFDLPPGEFHDVAWPGPPNAPSAEEVKHEQLSFRQGPTKRFFETAEGSTQGARARSRAQQQRGEQPRRGSMDAGAASQTAGSVLPFTLPGGMAFSMGPLSSLGQSSGSGGLSRMPSAEEVVASMQREPSTERRMGRISLAHSLDIMQQ</sequence>
<accession>I0ZAG5</accession>
<keyword evidence="2" id="KW-0863">Zinc-finger</keyword>
<keyword evidence="7" id="KW-1185">Reference proteome</keyword>
<dbReference type="Gene3D" id="4.10.1100.10">
    <property type="entry name" value="Transcription factor, SBP-box domain"/>
    <property type="match status" value="1"/>
</dbReference>
<feature type="region of interest" description="Disordered" evidence="4">
    <location>
        <begin position="612"/>
        <end position="646"/>
    </location>
</feature>
<dbReference type="GO" id="GO:0008270">
    <property type="term" value="F:zinc ion binding"/>
    <property type="evidence" value="ECO:0007669"/>
    <property type="project" value="UniProtKB-KW"/>
</dbReference>
<evidence type="ECO:0000259" key="5">
    <source>
        <dbReference type="PROSITE" id="PS51141"/>
    </source>
</evidence>
<dbReference type="eggNOG" id="ENOG502RFZW">
    <property type="taxonomic scope" value="Eukaryota"/>
</dbReference>
<dbReference type="GO" id="GO:0005634">
    <property type="term" value="C:nucleus"/>
    <property type="evidence" value="ECO:0007669"/>
    <property type="project" value="InterPro"/>
</dbReference>
<dbReference type="Pfam" id="PF03110">
    <property type="entry name" value="SBP"/>
    <property type="match status" value="1"/>
</dbReference>
<dbReference type="InterPro" id="IPR036893">
    <property type="entry name" value="SBP_sf"/>
</dbReference>
<evidence type="ECO:0000313" key="7">
    <source>
        <dbReference type="Proteomes" id="UP000007264"/>
    </source>
</evidence>
<dbReference type="InterPro" id="IPR044817">
    <property type="entry name" value="SBP-like"/>
</dbReference>
<protein>
    <submittedName>
        <fullName evidence="6">SBP-domain-containing protein</fullName>
    </submittedName>
</protein>
<feature type="compositionally biased region" description="Polar residues" evidence="4">
    <location>
        <begin position="300"/>
        <end position="311"/>
    </location>
</feature>
<feature type="region of interest" description="Disordered" evidence="4">
    <location>
        <begin position="180"/>
        <end position="254"/>
    </location>
</feature>
<dbReference type="GO" id="GO:0003677">
    <property type="term" value="F:DNA binding"/>
    <property type="evidence" value="ECO:0007669"/>
    <property type="project" value="InterPro"/>
</dbReference>
<evidence type="ECO:0000313" key="6">
    <source>
        <dbReference type="EMBL" id="EIE27634.1"/>
    </source>
</evidence>
<feature type="region of interest" description="Disordered" evidence="4">
    <location>
        <begin position="285"/>
        <end position="311"/>
    </location>
</feature>
<evidence type="ECO:0000256" key="3">
    <source>
        <dbReference type="ARBA" id="ARBA00022833"/>
    </source>
</evidence>
<evidence type="ECO:0000256" key="2">
    <source>
        <dbReference type="ARBA" id="ARBA00022771"/>
    </source>
</evidence>
<proteinExistence type="predicted"/>
<dbReference type="AlphaFoldDB" id="I0ZAG5"/>
<feature type="region of interest" description="Disordered" evidence="4">
    <location>
        <begin position="1"/>
        <end position="66"/>
    </location>
</feature>
<dbReference type="PROSITE" id="PS51141">
    <property type="entry name" value="ZF_SBP"/>
    <property type="match status" value="1"/>
</dbReference>
<feature type="compositionally biased region" description="Low complexity" evidence="4">
    <location>
        <begin position="33"/>
        <end position="57"/>
    </location>
</feature>
<dbReference type="KEGG" id="csl:COCSUDRAFT_55627"/>
<dbReference type="OrthoDB" id="515128at2759"/>
<organism evidence="6 7">
    <name type="scientific">Coccomyxa subellipsoidea (strain C-169)</name>
    <name type="common">Green microalga</name>
    <dbReference type="NCBI Taxonomy" id="574566"/>
    <lineage>
        <taxon>Eukaryota</taxon>
        <taxon>Viridiplantae</taxon>
        <taxon>Chlorophyta</taxon>
        <taxon>core chlorophytes</taxon>
        <taxon>Trebouxiophyceae</taxon>
        <taxon>Trebouxiophyceae incertae sedis</taxon>
        <taxon>Coccomyxaceae</taxon>
        <taxon>Coccomyxa</taxon>
        <taxon>Coccomyxa subellipsoidea</taxon>
    </lineage>
</organism>
<feature type="compositionally biased region" description="Low complexity" evidence="4">
    <location>
        <begin position="220"/>
        <end position="233"/>
    </location>
</feature>